<reference evidence="2" key="1">
    <citation type="submission" date="2014-09" db="EMBL/GenBank/DDBJ databases">
        <authorList>
            <person name="Magalhaes I.L.F."/>
            <person name="Oliveira U."/>
            <person name="Santos F.R."/>
            <person name="Vidigal T.H.D.A."/>
            <person name="Brescovit A.D."/>
            <person name="Santos A.J."/>
        </authorList>
    </citation>
    <scope>NUCLEOTIDE SEQUENCE</scope>
    <source>
        <tissue evidence="2">Shoot tissue taken approximately 20 cm above the soil surface</tissue>
    </source>
</reference>
<protein>
    <submittedName>
        <fullName evidence="2">Uncharacterized protein</fullName>
    </submittedName>
</protein>
<organism evidence="2">
    <name type="scientific">Arundo donax</name>
    <name type="common">Giant reed</name>
    <name type="synonym">Donax arundinaceus</name>
    <dbReference type="NCBI Taxonomy" id="35708"/>
    <lineage>
        <taxon>Eukaryota</taxon>
        <taxon>Viridiplantae</taxon>
        <taxon>Streptophyta</taxon>
        <taxon>Embryophyta</taxon>
        <taxon>Tracheophyta</taxon>
        <taxon>Spermatophyta</taxon>
        <taxon>Magnoliopsida</taxon>
        <taxon>Liliopsida</taxon>
        <taxon>Poales</taxon>
        <taxon>Poaceae</taxon>
        <taxon>PACMAD clade</taxon>
        <taxon>Arundinoideae</taxon>
        <taxon>Arundineae</taxon>
        <taxon>Arundo</taxon>
    </lineage>
</organism>
<dbReference type="AlphaFoldDB" id="A0A0A9GVD3"/>
<accession>A0A0A9GVD3</accession>
<dbReference type="EMBL" id="GBRH01168921">
    <property type="protein sequence ID" value="JAE28975.1"/>
    <property type="molecule type" value="Transcribed_RNA"/>
</dbReference>
<evidence type="ECO:0000256" key="1">
    <source>
        <dbReference type="SAM" id="SignalP"/>
    </source>
</evidence>
<keyword evidence="1" id="KW-0732">Signal</keyword>
<reference evidence="2" key="2">
    <citation type="journal article" date="2015" name="Data Brief">
        <title>Shoot transcriptome of the giant reed, Arundo donax.</title>
        <authorList>
            <person name="Barrero R.A."/>
            <person name="Guerrero F.D."/>
            <person name="Moolhuijzen P."/>
            <person name="Goolsby J.A."/>
            <person name="Tidwell J."/>
            <person name="Bellgard S.E."/>
            <person name="Bellgard M.I."/>
        </authorList>
    </citation>
    <scope>NUCLEOTIDE SEQUENCE</scope>
    <source>
        <tissue evidence="2">Shoot tissue taken approximately 20 cm above the soil surface</tissue>
    </source>
</reference>
<sequence>MSMVLWVSMKLFVIKICEMTDCDFPLDTCYVTSVSYHLQSICQKKVVITLIFAEDMLSKFHDDITDQCVDKWPIIPSFDADFSVQ</sequence>
<feature type="chain" id="PRO_5002047942" evidence="1">
    <location>
        <begin position="20"/>
        <end position="85"/>
    </location>
</feature>
<feature type="signal peptide" evidence="1">
    <location>
        <begin position="1"/>
        <end position="19"/>
    </location>
</feature>
<evidence type="ECO:0000313" key="2">
    <source>
        <dbReference type="EMBL" id="JAE28975.1"/>
    </source>
</evidence>
<name>A0A0A9GVD3_ARUDO</name>
<proteinExistence type="predicted"/>